<accession>I3XFM3</accession>
<dbReference type="KEGG" id="sfd:USDA257_c61820"/>
<evidence type="ECO:0000313" key="2">
    <source>
        <dbReference type="Proteomes" id="UP000006180"/>
    </source>
</evidence>
<gene>
    <name evidence="1" type="ORF">USDA257_c61820</name>
</gene>
<sequence length="48" mass="4882">MDGQNGRKIAANASGFAGFSQMQAPAGAGGLALRVRLTHKGREPASRA</sequence>
<dbReference type="PATRIC" id="fig|1185652.3.peg.6419"/>
<proteinExistence type="predicted"/>
<dbReference type="Proteomes" id="UP000006180">
    <property type="component" value="Chromosome"/>
</dbReference>
<name>I3XFM3_SINF2</name>
<dbReference type="AlphaFoldDB" id="I3XFM3"/>
<reference evidence="1 2" key="1">
    <citation type="journal article" date="2012" name="J. Bacteriol.">
        <title>Complete genome sequence of the broad-host-range strain Sinorhizobium fredii USDA257.</title>
        <authorList>
            <person name="Schuldes J."/>
            <person name="Rodriguez Orbegoso M."/>
            <person name="Schmeisser C."/>
            <person name="Krishnan H.B."/>
            <person name="Daniel R."/>
            <person name="Streit W.R."/>
        </authorList>
    </citation>
    <scope>NUCLEOTIDE SEQUENCE [LARGE SCALE GENOMIC DNA]</scope>
    <source>
        <strain evidence="1 2">USDA 257</strain>
    </source>
</reference>
<dbReference type="HOGENOM" id="CLU_3157829_0_0_5"/>
<dbReference type="EMBL" id="CP003563">
    <property type="protein sequence ID" value="AFL54679.1"/>
    <property type="molecule type" value="Genomic_DNA"/>
</dbReference>
<evidence type="ECO:0000313" key="1">
    <source>
        <dbReference type="EMBL" id="AFL54679.1"/>
    </source>
</evidence>
<protein>
    <submittedName>
        <fullName evidence="1">Uncharacterized protein</fullName>
    </submittedName>
</protein>
<dbReference type="STRING" id="1185652.USDA257_c61820"/>
<organism evidence="1 2">
    <name type="scientific">Sinorhizobium fredii (strain USDA 257)</name>
    <dbReference type="NCBI Taxonomy" id="1185652"/>
    <lineage>
        <taxon>Bacteria</taxon>
        <taxon>Pseudomonadati</taxon>
        <taxon>Pseudomonadota</taxon>
        <taxon>Alphaproteobacteria</taxon>
        <taxon>Hyphomicrobiales</taxon>
        <taxon>Rhizobiaceae</taxon>
        <taxon>Sinorhizobium/Ensifer group</taxon>
        <taxon>Sinorhizobium</taxon>
    </lineage>
</organism>